<name>A0ABV5ZHY9_9BACT</name>
<dbReference type="Pfam" id="PF20050">
    <property type="entry name" value="DUF6452"/>
    <property type="match status" value="1"/>
</dbReference>
<reference evidence="2 3" key="1">
    <citation type="submission" date="2024-09" db="EMBL/GenBank/DDBJ databases">
        <authorList>
            <person name="Sun Q."/>
            <person name="Mori K."/>
        </authorList>
    </citation>
    <scope>NUCLEOTIDE SEQUENCE [LARGE SCALE GENOMIC DNA]</scope>
    <source>
        <strain evidence="2 3">ATCC 51272</strain>
    </source>
</reference>
<dbReference type="Proteomes" id="UP001589688">
    <property type="component" value="Unassembled WGS sequence"/>
</dbReference>
<dbReference type="EMBL" id="JBHLZF010000001">
    <property type="protein sequence ID" value="MFB9896996.1"/>
    <property type="molecule type" value="Genomic_DNA"/>
</dbReference>
<accession>A0ABV5ZHY9</accession>
<comment type="caution">
    <text evidence="2">The sequence shown here is derived from an EMBL/GenBank/DDBJ whole genome shotgun (WGS) entry which is preliminary data.</text>
</comment>
<protein>
    <submittedName>
        <fullName evidence="2">DUF6452 family protein</fullName>
    </submittedName>
</protein>
<dbReference type="InterPro" id="IPR045607">
    <property type="entry name" value="DUF6452"/>
</dbReference>
<dbReference type="RefSeq" id="WP_015310457.1">
    <property type="nucleotide sequence ID" value="NZ_JADU01000036.1"/>
</dbReference>
<proteinExistence type="predicted"/>
<evidence type="ECO:0000313" key="3">
    <source>
        <dbReference type="Proteomes" id="UP001589688"/>
    </source>
</evidence>
<organism evidence="2 3">
    <name type="scientific">Hallella seregens ATCC 51272</name>
    <dbReference type="NCBI Taxonomy" id="1336250"/>
    <lineage>
        <taxon>Bacteria</taxon>
        <taxon>Pseudomonadati</taxon>
        <taxon>Bacteroidota</taxon>
        <taxon>Bacteroidia</taxon>
        <taxon>Bacteroidales</taxon>
        <taxon>Prevotellaceae</taxon>
        <taxon>Hallella</taxon>
    </lineage>
</organism>
<sequence length="161" mass="18397">MAHSHHQRWLSAGMLLAVLVTAACSSVDCPLNNTVYANYKLMGRVTTLPDTLTISTTRQNGFDSVIINRQVGTDSFSLPMSYVQDEDVFYLRTNATMDTIRLRKTNHPHFESVDCGLNYFHTLTGVTFTRHALDSVVIHHQEVTYDPTPKHLHVFFKEHRY</sequence>
<keyword evidence="1" id="KW-0732">Signal</keyword>
<feature type="signal peptide" evidence="1">
    <location>
        <begin position="1"/>
        <end position="22"/>
    </location>
</feature>
<gene>
    <name evidence="2" type="ORF">ACFFK8_03995</name>
</gene>
<feature type="chain" id="PRO_5047184164" evidence="1">
    <location>
        <begin position="23"/>
        <end position="161"/>
    </location>
</feature>
<evidence type="ECO:0000256" key="1">
    <source>
        <dbReference type="SAM" id="SignalP"/>
    </source>
</evidence>
<evidence type="ECO:0000313" key="2">
    <source>
        <dbReference type="EMBL" id="MFB9896996.1"/>
    </source>
</evidence>
<keyword evidence="3" id="KW-1185">Reference proteome</keyword>